<protein>
    <submittedName>
        <fullName evidence="1">Uncharacterized protein</fullName>
    </submittedName>
</protein>
<dbReference type="EMBL" id="LAZR01009906">
    <property type="protein sequence ID" value="KKM69952.1"/>
    <property type="molecule type" value="Genomic_DNA"/>
</dbReference>
<comment type="caution">
    <text evidence="1">The sequence shown here is derived from an EMBL/GenBank/DDBJ whole genome shotgun (WGS) entry which is preliminary data.</text>
</comment>
<organism evidence="1">
    <name type="scientific">marine sediment metagenome</name>
    <dbReference type="NCBI Taxonomy" id="412755"/>
    <lineage>
        <taxon>unclassified sequences</taxon>
        <taxon>metagenomes</taxon>
        <taxon>ecological metagenomes</taxon>
    </lineage>
</organism>
<name>A0A0F9MLB1_9ZZZZ</name>
<gene>
    <name evidence="1" type="ORF">LCGC14_1445780</name>
</gene>
<evidence type="ECO:0000313" key="1">
    <source>
        <dbReference type="EMBL" id="KKM69952.1"/>
    </source>
</evidence>
<sequence length="76" mass="9311">MDILTMNKLWIEHSHDDGICYREELLFSPYSPCELNRFEYLDAIGLFETNWMIYEYEEHGRNRYGYPDRYGYPSNE</sequence>
<dbReference type="AlphaFoldDB" id="A0A0F9MLB1"/>
<reference evidence="1" key="1">
    <citation type="journal article" date="2015" name="Nature">
        <title>Complex archaea that bridge the gap between prokaryotes and eukaryotes.</title>
        <authorList>
            <person name="Spang A."/>
            <person name="Saw J.H."/>
            <person name="Jorgensen S.L."/>
            <person name="Zaremba-Niedzwiedzka K."/>
            <person name="Martijn J."/>
            <person name="Lind A.E."/>
            <person name="van Eijk R."/>
            <person name="Schleper C."/>
            <person name="Guy L."/>
            <person name="Ettema T.J."/>
        </authorList>
    </citation>
    <scope>NUCLEOTIDE SEQUENCE</scope>
</reference>
<proteinExistence type="predicted"/>
<accession>A0A0F9MLB1</accession>